<protein>
    <submittedName>
        <fullName evidence="1">Uncharacterized protein</fullName>
    </submittedName>
</protein>
<proteinExistence type="predicted"/>
<evidence type="ECO:0000313" key="1">
    <source>
        <dbReference type="EMBL" id="KAK7022745.1"/>
    </source>
</evidence>
<keyword evidence="2" id="KW-1185">Reference proteome</keyword>
<name>A0AAW0BAN2_9AGAR</name>
<organism evidence="1 2">
    <name type="scientific">Paramarasmius palmivorus</name>
    <dbReference type="NCBI Taxonomy" id="297713"/>
    <lineage>
        <taxon>Eukaryota</taxon>
        <taxon>Fungi</taxon>
        <taxon>Dikarya</taxon>
        <taxon>Basidiomycota</taxon>
        <taxon>Agaricomycotina</taxon>
        <taxon>Agaricomycetes</taxon>
        <taxon>Agaricomycetidae</taxon>
        <taxon>Agaricales</taxon>
        <taxon>Marasmiineae</taxon>
        <taxon>Marasmiaceae</taxon>
        <taxon>Paramarasmius</taxon>
    </lineage>
</organism>
<dbReference type="AlphaFoldDB" id="A0AAW0BAN2"/>
<comment type="caution">
    <text evidence="1">The sequence shown here is derived from an EMBL/GenBank/DDBJ whole genome shotgun (WGS) entry which is preliminary data.</text>
</comment>
<evidence type="ECO:0000313" key="2">
    <source>
        <dbReference type="Proteomes" id="UP001383192"/>
    </source>
</evidence>
<dbReference type="EMBL" id="JAYKXP010000150">
    <property type="protein sequence ID" value="KAK7022745.1"/>
    <property type="molecule type" value="Genomic_DNA"/>
</dbReference>
<reference evidence="1 2" key="1">
    <citation type="submission" date="2024-01" db="EMBL/GenBank/DDBJ databases">
        <title>A draft genome for a cacao thread blight-causing isolate of Paramarasmius palmivorus.</title>
        <authorList>
            <person name="Baruah I.K."/>
            <person name="Bukari Y."/>
            <person name="Amoako-Attah I."/>
            <person name="Meinhardt L.W."/>
            <person name="Bailey B.A."/>
            <person name="Cohen S.P."/>
        </authorList>
    </citation>
    <scope>NUCLEOTIDE SEQUENCE [LARGE SCALE GENOMIC DNA]</scope>
    <source>
        <strain evidence="1 2">GH-12</strain>
    </source>
</reference>
<gene>
    <name evidence="1" type="ORF">VNI00_016979</name>
</gene>
<accession>A0AAW0BAN2</accession>
<sequence length="166" mass="18041">MDIVSSEDSATGGFLDAISGVVGANWTAANTPILDNLTNDKNKALDSIVATIVKKNYLSRFVKSHYQVGVENPQAAKAMPTMTLVCQNCQSIVNLPPVDSCWYCVAENVKRLVLHVPDNKYSYATKEMARKAFVISVATKEAHVISSSEHAVTYDPVVQGDGFLYP</sequence>
<dbReference type="Proteomes" id="UP001383192">
    <property type="component" value="Unassembled WGS sequence"/>
</dbReference>